<dbReference type="AlphaFoldDB" id="A0A846RTJ6"/>
<accession>A0A846RTJ6</accession>
<reference evidence="1 2" key="1">
    <citation type="submission" date="2020-03" db="EMBL/GenBank/DDBJ databases">
        <title>Sequencing the genomes of 1000 actinobacteria strains.</title>
        <authorList>
            <person name="Klenk H.-P."/>
        </authorList>
    </citation>
    <scope>NUCLEOTIDE SEQUENCE [LARGE SCALE GENOMIC DNA]</scope>
    <source>
        <strain evidence="1 2">DSM 16403</strain>
    </source>
</reference>
<dbReference type="SUPFAM" id="SSF56349">
    <property type="entry name" value="DNA breaking-rejoining enzymes"/>
    <property type="match status" value="1"/>
</dbReference>
<dbReference type="Proteomes" id="UP000547458">
    <property type="component" value="Unassembled WGS sequence"/>
</dbReference>
<dbReference type="EMBL" id="JAATJL010000001">
    <property type="protein sequence ID" value="NJC22386.1"/>
    <property type="molecule type" value="Genomic_DNA"/>
</dbReference>
<protein>
    <recommendedName>
        <fullName evidence="3">Recombinase XerD</fullName>
    </recommendedName>
</protein>
<gene>
    <name evidence="1" type="ORF">BJ994_001462</name>
</gene>
<sequence>MRTHGTCPSCRTERMLPGRSAAHGDQPVCVDCTGITQDYHCSHCGTETEHYRQNTCAGCSLRDDLTALLRVDEARGSETTATKMLGALCGAQRPESILTWLRKPGVRDLLARLATGEIPLSNEALDKEPNSLRVEHMRSLLTHHKLLPNRDHYLALFERWLTNKLADVDDADIRRPVESFARWHHLRRIRSLSADGKPTRGPVHSAKQEITETIKFLTWLKLTDGRTAASCVQADVDAWLADGPTTRHAIRTFFVWAVKNRTCTNITIGFRQARTVPVLGQAQRLAMLKACLIDNIDTLPYRVAVAFLLLYAQPVVKIAAMKSTDVILTPDGLRLSLGDGDPAPVPEPFASLLTDHLASRPNMRTGSSSGSEWLFPGYRAGQHIHPNTLMERLRETGINLLGARNAALRALVNEVPAPLVAEMLGYSYQVTQKHATAAAEPWSRYPRS</sequence>
<evidence type="ECO:0000313" key="1">
    <source>
        <dbReference type="EMBL" id="NJC22386.1"/>
    </source>
</evidence>
<keyword evidence="2" id="KW-1185">Reference proteome</keyword>
<evidence type="ECO:0008006" key="3">
    <source>
        <dbReference type="Google" id="ProtNLM"/>
    </source>
</evidence>
<dbReference type="GO" id="GO:0003677">
    <property type="term" value="F:DNA binding"/>
    <property type="evidence" value="ECO:0007669"/>
    <property type="project" value="InterPro"/>
</dbReference>
<comment type="caution">
    <text evidence="1">The sequence shown here is derived from an EMBL/GenBank/DDBJ whole genome shotgun (WGS) entry which is preliminary data.</text>
</comment>
<name>A0A846RTJ6_9MICC</name>
<organism evidence="1 2">
    <name type="scientific">Arthrobacter pigmenti</name>
    <dbReference type="NCBI Taxonomy" id="271432"/>
    <lineage>
        <taxon>Bacteria</taxon>
        <taxon>Bacillati</taxon>
        <taxon>Actinomycetota</taxon>
        <taxon>Actinomycetes</taxon>
        <taxon>Micrococcales</taxon>
        <taxon>Micrococcaceae</taxon>
        <taxon>Arthrobacter</taxon>
    </lineage>
</organism>
<evidence type="ECO:0000313" key="2">
    <source>
        <dbReference type="Proteomes" id="UP000547458"/>
    </source>
</evidence>
<dbReference type="InterPro" id="IPR011010">
    <property type="entry name" value="DNA_brk_join_enz"/>
</dbReference>
<dbReference type="RefSeq" id="WP_245192265.1">
    <property type="nucleotide sequence ID" value="NZ_JAATJL010000001.1"/>
</dbReference>
<proteinExistence type="predicted"/>